<dbReference type="Gramene" id="Manes.15G043300.1.v8.1">
    <property type="protein sequence ID" value="Manes.15G043300.1.v8.1.CDS"/>
    <property type="gene ID" value="Manes.15G043300.v8.1"/>
</dbReference>
<dbReference type="OMA" id="YYDIANC"/>
<organism evidence="3 4">
    <name type="scientific">Manihot esculenta</name>
    <name type="common">Cassava</name>
    <name type="synonym">Jatropha manihot</name>
    <dbReference type="NCBI Taxonomy" id="3983"/>
    <lineage>
        <taxon>Eukaryota</taxon>
        <taxon>Viridiplantae</taxon>
        <taxon>Streptophyta</taxon>
        <taxon>Embryophyta</taxon>
        <taxon>Tracheophyta</taxon>
        <taxon>Spermatophyta</taxon>
        <taxon>Magnoliopsida</taxon>
        <taxon>eudicotyledons</taxon>
        <taxon>Gunneridae</taxon>
        <taxon>Pentapetalae</taxon>
        <taxon>rosids</taxon>
        <taxon>fabids</taxon>
        <taxon>Malpighiales</taxon>
        <taxon>Euphorbiaceae</taxon>
        <taxon>Crotonoideae</taxon>
        <taxon>Manihoteae</taxon>
        <taxon>Manihot</taxon>
    </lineage>
</organism>
<sequence>MSAPSTRRLKDRNGEGAKTAAVQKSRKTLTPISTSEFNTSSTLKKSLSAKENPRLNSRAQKPAIRPVPRLDKAAAAVVPGTDGSEGRLRWSTSSVPRGRSSSPSEFIRVFRDSRVVLSAGKKTGTKGFRDCKENREFGVELGRKSGFCERNYAKAVENENNSSGCRSVNGNYDKGVNLTSSLIKSSKVDDVSASNVESKIPKGVKIDKLCPDKFGSDELNCLNESSVRNGSKARVLENSKEKDLIEGSTGSKPGVKFSSKLHEKLAFLEGKVKKIASDIKRTKEMLDMNNPDASKVILSDIQNKISGIERAIGGDSSKNVGNEGGENEVPGNSKIEKADQAKGSVKGLSNEELEARLFPHHKVLRNRALMKESSGSSESSNGSNFPDSICESEIKEKLLSPIEENPIAVEFLSSLNKEDTKVTLRDTKAGIESCDVKETSGTAASGKQDSLNSSHAKYSEELDLTTDETLDEFDDRENRKAVVIGEETEDNSVYQVNQISLKSATGGWFVSEGESVLLAHDDGSCSFYDIANCEEKAVYKPPEGVSPNMWRDCWIIRAPGADGCSGRYVVAASAGNTLDSGFCSWDFYTKDVRASYIEYGETNTSRTILGHIPSNTTYRRNALSSISLPETRQWWYRPCGPLIISTASSQRVVKIFDIRDGEKIMKWEVQKPVLAMDNSSPLQWRNRGKVVIAESESISVWDVNSLNQQSLSSISLSGRKISALHVINTDAELGGGVRQRVTSAEAEGNDGVFCTPDAVNVLDFRLPSGIGLKIPKIGVSVQSIFTRGDSIYIGCTNMRSAGKKDPCSQVQQFSLRKQRLVSTYSMPESNAHSHYSGITQVWGNSELVMCVCGLGLFVFDALKDDIMQSCAVDYGSTEKVKEVIGPDDMCSPSFDYFASRVLLISRDRPALWRYLP</sequence>
<protein>
    <recommendedName>
        <fullName evidence="2">At4g14310 8-bladed propeller domain-containing protein</fullName>
    </recommendedName>
</protein>
<dbReference type="InterPro" id="IPR015943">
    <property type="entry name" value="WD40/YVTN_repeat-like_dom_sf"/>
</dbReference>
<dbReference type="AlphaFoldDB" id="A0A2C9UD34"/>
<dbReference type="Proteomes" id="UP000091857">
    <property type="component" value="Chromosome 15"/>
</dbReference>
<dbReference type="SUPFAM" id="SSF50998">
    <property type="entry name" value="Quinoprotein alcohol dehydrogenase-like"/>
    <property type="match status" value="1"/>
</dbReference>
<dbReference type="STRING" id="3983.A0A2C9UD34"/>
<keyword evidence="4" id="KW-1185">Reference proteome</keyword>
<feature type="region of interest" description="Disordered" evidence="1">
    <location>
        <begin position="1"/>
        <end position="102"/>
    </location>
</feature>
<dbReference type="InterPro" id="IPR011047">
    <property type="entry name" value="Quinoprotein_ADH-like_sf"/>
</dbReference>
<dbReference type="Gene3D" id="2.130.10.10">
    <property type="entry name" value="YVTN repeat-like/Quinoprotein amine dehydrogenase"/>
    <property type="match status" value="1"/>
</dbReference>
<accession>A0A2C9UD34</accession>
<feature type="compositionally biased region" description="Polar residues" evidence="1">
    <location>
        <begin position="28"/>
        <end position="38"/>
    </location>
</feature>
<proteinExistence type="predicted"/>
<dbReference type="SUPFAM" id="SSF50978">
    <property type="entry name" value="WD40 repeat-like"/>
    <property type="match status" value="1"/>
</dbReference>
<comment type="caution">
    <text evidence="3">The sequence shown here is derived from an EMBL/GenBank/DDBJ whole genome shotgun (WGS) entry which is preliminary data.</text>
</comment>
<feature type="compositionally biased region" description="Low complexity" evidence="1">
    <location>
        <begin position="91"/>
        <end position="102"/>
    </location>
</feature>
<dbReference type="EMBL" id="CM004401">
    <property type="protein sequence ID" value="OAY28124.1"/>
    <property type="molecule type" value="Genomic_DNA"/>
</dbReference>
<gene>
    <name evidence="3" type="ORF">MANES_15G043300v8</name>
</gene>
<reference evidence="4" key="1">
    <citation type="journal article" date="2016" name="Nat. Biotechnol.">
        <title>Sequencing wild and cultivated cassava and related species reveals extensive interspecific hybridization and genetic diversity.</title>
        <authorList>
            <person name="Bredeson J.V."/>
            <person name="Lyons J.B."/>
            <person name="Prochnik S.E."/>
            <person name="Wu G.A."/>
            <person name="Ha C.M."/>
            <person name="Edsinger-Gonzales E."/>
            <person name="Grimwood J."/>
            <person name="Schmutz J."/>
            <person name="Rabbi I.Y."/>
            <person name="Egesi C."/>
            <person name="Nauluvula P."/>
            <person name="Lebot V."/>
            <person name="Ndunguru J."/>
            <person name="Mkamilo G."/>
            <person name="Bart R.S."/>
            <person name="Setter T.L."/>
            <person name="Gleadow R.M."/>
            <person name="Kulakow P."/>
            <person name="Ferguson M.E."/>
            <person name="Rounsley S."/>
            <person name="Rokhsar D.S."/>
        </authorList>
    </citation>
    <scope>NUCLEOTIDE SEQUENCE [LARGE SCALE GENOMIC DNA]</scope>
    <source>
        <strain evidence="4">cv. AM560-2</strain>
    </source>
</reference>
<dbReference type="InterPro" id="IPR045289">
    <property type="entry name" value="At4g14310-like"/>
</dbReference>
<evidence type="ECO:0000256" key="1">
    <source>
        <dbReference type="SAM" id="MobiDB-lite"/>
    </source>
</evidence>
<name>A0A2C9UD34_MANES</name>
<dbReference type="InterPro" id="IPR036322">
    <property type="entry name" value="WD40_repeat_dom_sf"/>
</dbReference>
<dbReference type="PANTHER" id="PTHR35492:SF1">
    <property type="entry name" value="TRANSDUCIN_WD40 REPEAT-LIKE SUPERFAMILY PROTEIN"/>
    <property type="match status" value="1"/>
</dbReference>
<dbReference type="InterPro" id="IPR057442">
    <property type="entry name" value="Beta-prop_At4g14310"/>
</dbReference>
<evidence type="ECO:0000313" key="4">
    <source>
        <dbReference type="Proteomes" id="UP000091857"/>
    </source>
</evidence>
<feature type="region of interest" description="Disordered" evidence="1">
    <location>
        <begin position="312"/>
        <end position="333"/>
    </location>
</feature>
<dbReference type="PANTHER" id="PTHR35492">
    <property type="entry name" value="TRANSDUCIN/WD40 REPEAT-LIKE SUPERFAMILY PROTEIN"/>
    <property type="match status" value="1"/>
</dbReference>
<evidence type="ECO:0000259" key="2">
    <source>
        <dbReference type="Pfam" id="PF25465"/>
    </source>
</evidence>
<feature type="domain" description="At4g14310 8-bladed propeller" evidence="2">
    <location>
        <begin position="629"/>
        <end position="911"/>
    </location>
</feature>
<dbReference type="Pfam" id="PF25465">
    <property type="entry name" value="Beta-prop_At4g14310"/>
    <property type="match status" value="1"/>
</dbReference>
<dbReference type="OrthoDB" id="1907242at2759"/>
<evidence type="ECO:0000313" key="3">
    <source>
        <dbReference type="EMBL" id="OAY28124.1"/>
    </source>
</evidence>